<dbReference type="InterPro" id="IPR040183">
    <property type="entry name" value="THUMPD1-like"/>
</dbReference>
<evidence type="ECO:0000259" key="2">
    <source>
        <dbReference type="PROSITE" id="PS51165"/>
    </source>
</evidence>
<name>A0A060HIU3_9ARCH</name>
<evidence type="ECO:0000256" key="1">
    <source>
        <dbReference type="PROSITE-ProRule" id="PRU00529"/>
    </source>
</evidence>
<dbReference type="KEGG" id="nvn:NVIE_010190"/>
<dbReference type="SMART" id="SM00981">
    <property type="entry name" value="THUMP"/>
    <property type="match status" value="1"/>
</dbReference>
<dbReference type="GO" id="GO:0006400">
    <property type="term" value="P:tRNA modification"/>
    <property type="evidence" value="ECO:0007669"/>
    <property type="project" value="InterPro"/>
</dbReference>
<dbReference type="PANTHER" id="PTHR13452">
    <property type="entry name" value="THUMP DOMAIN CONTAINING PROTEIN 1-RELATED"/>
    <property type="match status" value="1"/>
</dbReference>
<dbReference type="Gene3D" id="3.30.2300.10">
    <property type="entry name" value="THUMP superfamily"/>
    <property type="match status" value="1"/>
</dbReference>
<dbReference type="PROSITE" id="PS51165">
    <property type="entry name" value="THUMP"/>
    <property type="match status" value="1"/>
</dbReference>
<dbReference type="GO" id="GO:0003723">
    <property type="term" value="F:RNA binding"/>
    <property type="evidence" value="ECO:0007669"/>
    <property type="project" value="UniProtKB-UniRule"/>
</dbReference>
<organism evidence="3 4">
    <name type="scientific">Nitrososphaera viennensis EN76</name>
    <dbReference type="NCBI Taxonomy" id="926571"/>
    <lineage>
        <taxon>Archaea</taxon>
        <taxon>Nitrososphaerota</taxon>
        <taxon>Nitrososphaeria</taxon>
        <taxon>Nitrososphaerales</taxon>
        <taxon>Nitrososphaeraceae</taxon>
        <taxon>Nitrososphaera</taxon>
    </lineage>
</organism>
<evidence type="ECO:0000313" key="3">
    <source>
        <dbReference type="EMBL" id="AIC15245.1"/>
    </source>
</evidence>
<gene>
    <name evidence="3" type="ORF">NVIE_010190</name>
</gene>
<accession>A0A060HIU3</accession>
<keyword evidence="4" id="KW-1185">Reference proteome</keyword>
<dbReference type="AlphaFoldDB" id="A0A060HIU3"/>
<dbReference type="CDD" id="cd11717">
    <property type="entry name" value="THUMP_THUMPD1_like"/>
    <property type="match status" value="1"/>
</dbReference>
<reference evidence="3 4" key="1">
    <citation type="journal article" date="2014" name="Int. J. Syst. Evol. Microbiol.">
        <title>Nitrososphaera viennensis gen. nov., sp. nov., an aerobic and mesophilic, ammonia-oxidizing archaeon from soil and a member of the archaeal phylum Thaumarchaeota.</title>
        <authorList>
            <person name="Stieglmeier M."/>
            <person name="Klingl A."/>
            <person name="Alves R.J."/>
            <person name="Rittmann S.K."/>
            <person name="Melcher M."/>
            <person name="Leisch N."/>
            <person name="Schleper C."/>
        </authorList>
    </citation>
    <scope>NUCLEOTIDE SEQUENCE [LARGE SCALE GENOMIC DNA]</scope>
    <source>
        <strain evidence="3">EN76</strain>
    </source>
</reference>
<dbReference type="Proteomes" id="UP000027093">
    <property type="component" value="Chromosome"/>
</dbReference>
<dbReference type="STRING" id="926571.NVIE_010190"/>
<dbReference type="InterPro" id="IPR004114">
    <property type="entry name" value="THUMP_dom"/>
</dbReference>
<feature type="domain" description="THUMP" evidence="2">
    <location>
        <begin position="65"/>
        <end position="163"/>
    </location>
</feature>
<proteinExistence type="predicted"/>
<sequence>MIMMNDFNLLVSSPRFREEDAFGEILDLLDAFGDPDAEAEVTRVAGIILAKTSIHPVTVVEKLKGLVASEPWEIRYVMRVLPIEKVVPAELEDISGAVGSMAARIPEDASFKIMVEKRHSDLHSREIIDYVAQEVKRKVDLENPSWIVLVEIVGRHAGVSVVTPDKFFSSVVAKRESAD</sequence>
<keyword evidence="1" id="KW-0694">RNA-binding</keyword>
<protein>
    <submittedName>
        <fullName evidence="3">Putative THUMP domain protein</fullName>
    </submittedName>
</protein>
<dbReference type="SUPFAM" id="SSF143437">
    <property type="entry name" value="THUMP domain-like"/>
    <property type="match status" value="1"/>
</dbReference>
<evidence type="ECO:0000313" key="4">
    <source>
        <dbReference type="Proteomes" id="UP000027093"/>
    </source>
</evidence>
<dbReference type="EMBL" id="CP007536">
    <property type="protein sequence ID" value="AIC15245.1"/>
    <property type="molecule type" value="Genomic_DNA"/>
</dbReference>
<dbReference type="Pfam" id="PF02926">
    <property type="entry name" value="THUMP"/>
    <property type="match status" value="1"/>
</dbReference>
<dbReference type="HOGENOM" id="CLU_097042_0_0_2"/>
<dbReference type="PANTHER" id="PTHR13452:SF10">
    <property type="entry name" value="THUMP DOMAIN-CONTAINING PROTEIN 1"/>
    <property type="match status" value="1"/>
</dbReference>